<dbReference type="PROSITE" id="PS50181">
    <property type="entry name" value="FBOX"/>
    <property type="match status" value="1"/>
</dbReference>
<dbReference type="Gene3D" id="3.80.10.10">
    <property type="entry name" value="Ribonuclease Inhibitor"/>
    <property type="match status" value="1"/>
</dbReference>
<sequence length="532" mass="60871">MTFLSSLRLKKNKHQTYDPWKQDRQRGKLLNAAKERPRTDTEDRISDLPDDILHHVFFFLPIKSIAQTSVLSKRWKNLWYSFPDLDFTTVNTLSNASIVMSSTVRKRARSYVLKGAEYVDQILSLLEKHSDIRVLRFRAFLSFSRLVGLIRHAVKHNVQELDVEVSTSDYFNFPRSVINSETLRALRLKSCHPGFRLPPLEIMKGGFRSLSLLSLSRAILHDQPTLVNLFTDSSFPLLKKLHLEACYGLKHLRVECPVLEDLSLEKCFQLEHLEIMVQKLERLKVSSCFDAYSISTRLMIEAPTLQIMSWSCNAITEECILQNLTSLHEVVVGFFLLQEDLSSAKVQSVSNFLTGISCCHSLTLESQCIEILSKNNEIAGVSLCPFNKLKSLELSTGLNKHNNPGLASLFRSTPTIHTIIIKIIADQNIERREWNKDLWQSPSSGEERYWESQTQSLKPFLHHLKVVKIHGFTECANDISLVKFFLKNGKVLQEVFLCTSLSKPKDSLLREKIKSQIMGFSRASSNANIVFQ</sequence>
<dbReference type="InterPro" id="IPR032675">
    <property type="entry name" value="LRR_dom_sf"/>
</dbReference>
<dbReference type="SUPFAM" id="SSF81383">
    <property type="entry name" value="F-box domain"/>
    <property type="match status" value="1"/>
</dbReference>
<organism evidence="2">
    <name type="scientific">Sesamum radiatum</name>
    <name type="common">Black benniseed</name>
    <dbReference type="NCBI Taxonomy" id="300843"/>
    <lineage>
        <taxon>Eukaryota</taxon>
        <taxon>Viridiplantae</taxon>
        <taxon>Streptophyta</taxon>
        <taxon>Embryophyta</taxon>
        <taxon>Tracheophyta</taxon>
        <taxon>Spermatophyta</taxon>
        <taxon>Magnoliopsida</taxon>
        <taxon>eudicotyledons</taxon>
        <taxon>Gunneridae</taxon>
        <taxon>Pentapetalae</taxon>
        <taxon>asterids</taxon>
        <taxon>lamiids</taxon>
        <taxon>Lamiales</taxon>
        <taxon>Pedaliaceae</taxon>
        <taxon>Sesamum</taxon>
    </lineage>
</organism>
<dbReference type="InterPro" id="IPR001810">
    <property type="entry name" value="F-box_dom"/>
</dbReference>
<dbReference type="CDD" id="cd22160">
    <property type="entry name" value="F-box_AtFBL13-like"/>
    <property type="match status" value="1"/>
</dbReference>
<dbReference type="AlphaFoldDB" id="A0AAW2T5V4"/>
<evidence type="ECO:0000259" key="1">
    <source>
        <dbReference type="PROSITE" id="PS50181"/>
    </source>
</evidence>
<dbReference type="InterPro" id="IPR053781">
    <property type="entry name" value="F-box_AtFBL13-like"/>
</dbReference>
<name>A0AAW2T5V4_SESRA</name>
<accession>A0AAW2T5V4</accession>
<dbReference type="Pfam" id="PF00646">
    <property type="entry name" value="F-box"/>
    <property type="match status" value="1"/>
</dbReference>
<evidence type="ECO:0000313" key="2">
    <source>
        <dbReference type="EMBL" id="KAL0399953.1"/>
    </source>
</evidence>
<feature type="domain" description="F-box" evidence="1">
    <location>
        <begin position="42"/>
        <end position="90"/>
    </location>
</feature>
<gene>
    <name evidence="2" type="ORF">Sradi_2338600</name>
</gene>
<comment type="caution">
    <text evidence="2">The sequence shown here is derived from an EMBL/GenBank/DDBJ whole genome shotgun (WGS) entry which is preliminary data.</text>
</comment>
<dbReference type="SUPFAM" id="SSF52047">
    <property type="entry name" value="RNI-like"/>
    <property type="match status" value="1"/>
</dbReference>
<dbReference type="SMART" id="SM00579">
    <property type="entry name" value="FBD"/>
    <property type="match status" value="1"/>
</dbReference>
<dbReference type="InterPro" id="IPR036047">
    <property type="entry name" value="F-box-like_dom_sf"/>
</dbReference>
<dbReference type="Gene3D" id="1.20.1280.50">
    <property type="match status" value="1"/>
</dbReference>
<dbReference type="PANTHER" id="PTHR31900">
    <property type="entry name" value="F-BOX/RNI SUPERFAMILY PROTEIN-RELATED"/>
    <property type="match status" value="1"/>
</dbReference>
<dbReference type="InterPro" id="IPR050232">
    <property type="entry name" value="FBL13/AtMIF1-like"/>
</dbReference>
<dbReference type="SMART" id="SM00256">
    <property type="entry name" value="FBOX"/>
    <property type="match status" value="1"/>
</dbReference>
<proteinExistence type="predicted"/>
<dbReference type="EMBL" id="JACGWJ010000009">
    <property type="protein sequence ID" value="KAL0399953.1"/>
    <property type="molecule type" value="Genomic_DNA"/>
</dbReference>
<dbReference type="PANTHER" id="PTHR31900:SF32">
    <property type="entry name" value="F-BOX_RNI_FBD-LIKE DOMAIN PROTEIN"/>
    <property type="match status" value="1"/>
</dbReference>
<dbReference type="InterPro" id="IPR006566">
    <property type="entry name" value="FBD"/>
</dbReference>
<protein>
    <submittedName>
        <fullName evidence="2">F-box/FBD/LRR-repeat protein</fullName>
    </submittedName>
</protein>
<reference evidence="2" key="2">
    <citation type="journal article" date="2024" name="Plant">
        <title>Genomic evolution and insights into agronomic trait innovations of Sesamum species.</title>
        <authorList>
            <person name="Miao H."/>
            <person name="Wang L."/>
            <person name="Qu L."/>
            <person name="Liu H."/>
            <person name="Sun Y."/>
            <person name="Le M."/>
            <person name="Wang Q."/>
            <person name="Wei S."/>
            <person name="Zheng Y."/>
            <person name="Lin W."/>
            <person name="Duan Y."/>
            <person name="Cao H."/>
            <person name="Xiong S."/>
            <person name="Wang X."/>
            <person name="Wei L."/>
            <person name="Li C."/>
            <person name="Ma Q."/>
            <person name="Ju M."/>
            <person name="Zhao R."/>
            <person name="Li G."/>
            <person name="Mu C."/>
            <person name="Tian Q."/>
            <person name="Mei H."/>
            <person name="Zhang T."/>
            <person name="Gao T."/>
            <person name="Zhang H."/>
        </authorList>
    </citation>
    <scope>NUCLEOTIDE SEQUENCE</scope>
    <source>
        <strain evidence="2">G02</strain>
    </source>
</reference>
<dbReference type="Pfam" id="PF08387">
    <property type="entry name" value="FBD"/>
    <property type="match status" value="1"/>
</dbReference>
<reference evidence="2" key="1">
    <citation type="submission" date="2020-06" db="EMBL/GenBank/DDBJ databases">
        <authorList>
            <person name="Li T."/>
            <person name="Hu X."/>
            <person name="Zhang T."/>
            <person name="Song X."/>
            <person name="Zhang H."/>
            <person name="Dai N."/>
            <person name="Sheng W."/>
            <person name="Hou X."/>
            <person name="Wei L."/>
        </authorList>
    </citation>
    <scope>NUCLEOTIDE SEQUENCE</scope>
    <source>
        <strain evidence="2">G02</strain>
        <tissue evidence="2">Leaf</tissue>
    </source>
</reference>